<keyword evidence="3" id="KW-0238">DNA-binding</keyword>
<dbReference type="GO" id="GO:0010288">
    <property type="term" value="P:response to lead ion"/>
    <property type="evidence" value="ECO:0007669"/>
    <property type="project" value="TreeGrafter"/>
</dbReference>
<dbReference type="InterPro" id="IPR001845">
    <property type="entry name" value="HTH_ArsR_DNA-bd_dom"/>
</dbReference>
<dbReference type="InterPro" id="IPR036390">
    <property type="entry name" value="WH_DNA-bd_sf"/>
</dbReference>
<dbReference type="InterPro" id="IPR036388">
    <property type="entry name" value="WH-like_DNA-bd_sf"/>
</dbReference>
<dbReference type="STRING" id="218821.SAMN05421837_106214"/>
<feature type="region of interest" description="Disordered" evidence="1">
    <location>
        <begin position="155"/>
        <end position="174"/>
    </location>
</feature>
<protein>
    <submittedName>
        <fullName evidence="3">DNA-binding transcriptional regulator, ArsR family</fullName>
    </submittedName>
</protein>
<organism evidence="3 4">
    <name type="scientific">Amycolatopsis pretoriensis</name>
    <dbReference type="NCBI Taxonomy" id="218821"/>
    <lineage>
        <taxon>Bacteria</taxon>
        <taxon>Bacillati</taxon>
        <taxon>Actinomycetota</taxon>
        <taxon>Actinomycetes</taxon>
        <taxon>Pseudonocardiales</taxon>
        <taxon>Pseudonocardiaceae</taxon>
        <taxon>Amycolatopsis</taxon>
    </lineage>
</organism>
<accession>A0A1H5R256</accession>
<evidence type="ECO:0000256" key="1">
    <source>
        <dbReference type="SAM" id="MobiDB-lite"/>
    </source>
</evidence>
<dbReference type="SUPFAM" id="SSF46785">
    <property type="entry name" value="Winged helix' DNA-binding domain"/>
    <property type="match status" value="1"/>
</dbReference>
<dbReference type="NCBIfam" id="NF033788">
    <property type="entry name" value="HTH_metalloreg"/>
    <property type="match status" value="1"/>
</dbReference>
<dbReference type="PANTHER" id="PTHR39168:SF1">
    <property type="entry name" value="TRANSCRIPTIONAL REGULATORY PROTEIN"/>
    <property type="match status" value="1"/>
</dbReference>
<evidence type="ECO:0000313" key="4">
    <source>
        <dbReference type="Proteomes" id="UP000198878"/>
    </source>
</evidence>
<proteinExistence type="predicted"/>
<sequence length="284" mass="29926">MDRADASVAVEVCRGHPGGMEGDADIARTAALFADPARVRVLLALADGRALAASVLAAEARLSAPGVSAHLAKLRDAGLVVAEKSGRHRFYRLAGPDTAELMETLARFSPAQPVSSLREGTRAEALRTARTCYDHLAGRLGVAVTSALLDRGALSGASDTRRRPGDRISAPLREHPYTLGPAAGAVFGELGVDLDAVAAGRRPLLKFCLDWSEQRHHLAGALGAAVATRFVEAGWVRRRGQAHRAVRLTPEGARALATTWAWTTSPLSGARPPGWRRGCSGRTG</sequence>
<feature type="compositionally biased region" description="Basic and acidic residues" evidence="1">
    <location>
        <begin position="159"/>
        <end position="174"/>
    </location>
</feature>
<evidence type="ECO:0000259" key="2">
    <source>
        <dbReference type="PROSITE" id="PS50987"/>
    </source>
</evidence>
<dbReference type="AlphaFoldDB" id="A0A1H5R256"/>
<dbReference type="PROSITE" id="PS50987">
    <property type="entry name" value="HTH_ARSR_2"/>
    <property type="match status" value="1"/>
</dbReference>
<dbReference type="GO" id="GO:0003700">
    <property type="term" value="F:DNA-binding transcription factor activity"/>
    <property type="evidence" value="ECO:0007669"/>
    <property type="project" value="InterPro"/>
</dbReference>
<dbReference type="Pfam" id="PF12840">
    <property type="entry name" value="HTH_20"/>
    <property type="match status" value="1"/>
</dbReference>
<dbReference type="Proteomes" id="UP000198878">
    <property type="component" value="Unassembled WGS sequence"/>
</dbReference>
<dbReference type="GO" id="GO:0032791">
    <property type="term" value="F:lead ion binding"/>
    <property type="evidence" value="ECO:0007669"/>
    <property type="project" value="TreeGrafter"/>
</dbReference>
<dbReference type="SMART" id="SM00418">
    <property type="entry name" value="HTH_ARSR"/>
    <property type="match status" value="1"/>
</dbReference>
<name>A0A1H5R256_9PSEU</name>
<dbReference type="InterPro" id="IPR011991">
    <property type="entry name" value="ArsR-like_HTH"/>
</dbReference>
<feature type="domain" description="HTH arsR-type" evidence="2">
    <location>
        <begin position="18"/>
        <end position="113"/>
    </location>
</feature>
<dbReference type="Gene3D" id="1.10.10.10">
    <property type="entry name" value="Winged helix-like DNA-binding domain superfamily/Winged helix DNA-binding domain"/>
    <property type="match status" value="1"/>
</dbReference>
<dbReference type="PRINTS" id="PR00778">
    <property type="entry name" value="HTHARSR"/>
</dbReference>
<dbReference type="GO" id="GO:0097063">
    <property type="term" value="F:cadmium ion sensor activity"/>
    <property type="evidence" value="ECO:0007669"/>
    <property type="project" value="TreeGrafter"/>
</dbReference>
<dbReference type="EMBL" id="FNUJ01000006">
    <property type="protein sequence ID" value="SEF32409.1"/>
    <property type="molecule type" value="Genomic_DNA"/>
</dbReference>
<dbReference type="InterPro" id="IPR052543">
    <property type="entry name" value="HTH_Metal-responsive_Reg"/>
</dbReference>
<dbReference type="PANTHER" id="PTHR39168">
    <property type="entry name" value="TRANSCRIPTIONAL REGULATOR-RELATED"/>
    <property type="match status" value="1"/>
</dbReference>
<dbReference type="CDD" id="cd00090">
    <property type="entry name" value="HTH_ARSR"/>
    <property type="match status" value="1"/>
</dbReference>
<gene>
    <name evidence="3" type="ORF">SAMN05421837_106214</name>
</gene>
<dbReference type="GO" id="GO:0003677">
    <property type="term" value="F:DNA binding"/>
    <property type="evidence" value="ECO:0007669"/>
    <property type="project" value="UniProtKB-KW"/>
</dbReference>
<evidence type="ECO:0000313" key="3">
    <source>
        <dbReference type="EMBL" id="SEF32409.1"/>
    </source>
</evidence>
<dbReference type="GO" id="GO:0046686">
    <property type="term" value="P:response to cadmium ion"/>
    <property type="evidence" value="ECO:0007669"/>
    <property type="project" value="TreeGrafter"/>
</dbReference>
<reference evidence="4" key="1">
    <citation type="submission" date="2016-10" db="EMBL/GenBank/DDBJ databases">
        <authorList>
            <person name="Varghese N."/>
            <person name="Submissions S."/>
        </authorList>
    </citation>
    <scope>NUCLEOTIDE SEQUENCE [LARGE SCALE GENOMIC DNA]</scope>
    <source>
        <strain evidence="4">DSM 44654</strain>
    </source>
</reference>
<keyword evidence="4" id="KW-1185">Reference proteome</keyword>